<keyword evidence="1" id="KW-0472">Membrane</keyword>
<dbReference type="AlphaFoldDB" id="A0AAV3Y854"/>
<evidence type="ECO:0000313" key="2">
    <source>
        <dbReference type="EMBL" id="GFN79395.1"/>
    </source>
</evidence>
<feature type="transmembrane region" description="Helical" evidence="1">
    <location>
        <begin position="60"/>
        <end position="81"/>
    </location>
</feature>
<accession>A0AAV3Y854</accession>
<proteinExistence type="predicted"/>
<evidence type="ECO:0000313" key="3">
    <source>
        <dbReference type="Proteomes" id="UP000735302"/>
    </source>
</evidence>
<dbReference type="Proteomes" id="UP000735302">
    <property type="component" value="Unassembled WGS sequence"/>
</dbReference>
<evidence type="ECO:0000256" key="1">
    <source>
        <dbReference type="SAM" id="Phobius"/>
    </source>
</evidence>
<name>A0AAV3Y854_9GAST</name>
<keyword evidence="3" id="KW-1185">Reference proteome</keyword>
<keyword evidence="1" id="KW-0812">Transmembrane</keyword>
<reference evidence="2 3" key="1">
    <citation type="journal article" date="2021" name="Elife">
        <title>Chloroplast acquisition without the gene transfer in kleptoplastic sea slugs, Plakobranchus ocellatus.</title>
        <authorList>
            <person name="Maeda T."/>
            <person name="Takahashi S."/>
            <person name="Yoshida T."/>
            <person name="Shimamura S."/>
            <person name="Takaki Y."/>
            <person name="Nagai Y."/>
            <person name="Toyoda A."/>
            <person name="Suzuki Y."/>
            <person name="Arimoto A."/>
            <person name="Ishii H."/>
            <person name="Satoh N."/>
            <person name="Nishiyama T."/>
            <person name="Hasebe M."/>
            <person name="Maruyama T."/>
            <person name="Minagawa J."/>
            <person name="Obokata J."/>
            <person name="Shigenobu S."/>
        </authorList>
    </citation>
    <scope>NUCLEOTIDE SEQUENCE [LARGE SCALE GENOMIC DNA]</scope>
</reference>
<dbReference type="EMBL" id="BLXT01000663">
    <property type="protein sequence ID" value="GFN79395.1"/>
    <property type="molecule type" value="Genomic_DNA"/>
</dbReference>
<sequence>MSVHQQNPCPIWYLDRQTRPKHLITSLAPTELTTISHSRFWRLSVRYLIHSLRTLGPFSAAHLIALLACPAASLWLLRVLLHTLRRLHTQQQLCHNYDIMTLMQY</sequence>
<comment type="caution">
    <text evidence="2">The sequence shown here is derived from an EMBL/GenBank/DDBJ whole genome shotgun (WGS) entry which is preliminary data.</text>
</comment>
<organism evidence="2 3">
    <name type="scientific">Plakobranchus ocellatus</name>
    <dbReference type="NCBI Taxonomy" id="259542"/>
    <lineage>
        <taxon>Eukaryota</taxon>
        <taxon>Metazoa</taxon>
        <taxon>Spiralia</taxon>
        <taxon>Lophotrochozoa</taxon>
        <taxon>Mollusca</taxon>
        <taxon>Gastropoda</taxon>
        <taxon>Heterobranchia</taxon>
        <taxon>Euthyneura</taxon>
        <taxon>Panpulmonata</taxon>
        <taxon>Sacoglossa</taxon>
        <taxon>Placobranchoidea</taxon>
        <taxon>Plakobranchidae</taxon>
        <taxon>Plakobranchus</taxon>
    </lineage>
</organism>
<keyword evidence="1" id="KW-1133">Transmembrane helix</keyword>
<protein>
    <submittedName>
        <fullName evidence="2">Uncharacterized protein</fullName>
    </submittedName>
</protein>
<gene>
    <name evidence="2" type="ORF">PoB_000590100</name>
</gene>